<keyword evidence="6" id="KW-1185">Reference proteome</keyword>
<feature type="domain" description="F-box" evidence="4">
    <location>
        <begin position="3"/>
        <end position="47"/>
    </location>
</feature>
<keyword evidence="1" id="KW-0433">Leucine-rich repeat</keyword>
<dbReference type="Proteomes" id="UP000002037">
    <property type="component" value="Unassembled WGS sequence"/>
</dbReference>
<dbReference type="KEGG" id="ctp:CTRG_02285"/>
<organism evidence="5 6">
    <name type="scientific">Candida tropicalis (strain ATCC MYA-3404 / T1)</name>
    <name type="common">Yeast</name>
    <dbReference type="NCBI Taxonomy" id="294747"/>
    <lineage>
        <taxon>Eukaryota</taxon>
        <taxon>Fungi</taxon>
        <taxon>Dikarya</taxon>
        <taxon>Ascomycota</taxon>
        <taxon>Saccharomycotina</taxon>
        <taxon>Pichiomycetes</taxon>
        <taxon>Debaryomycetaceae</taxon>
        <taxon>Candida/Lodderomyces clade</taxon>
        <taxon>Candida</taxon>
    </lineage>
</organism>
<dbReference type="EMBL" id="GG692397">
    <property type="protein sequence ID" value="EER33467.1"/>
    <property type="molecule type" value="Genomic_DNA"/>
</dbReference>
<dbReference type="HOGENOM" id="CLU_021918_0_0_1"/>
<dbReference type="eggNOG" id="ENOG502RAY5">
    <property type="taxonomic scope" value="Eukaryota"/>
</dbReference>
<dbReference type="OrthoDB" id="676979at2759"/>
<feature type="region of interest" description="Disordered" evidence="3">
    <location>
        <begin position="321"/>
        <end position="349"/>
    </location>
</feature>
<dbReference type="CDD" id="cd09917">
    <property type="entry name" value="F-box_SF"/>
    <property type="match status" value="1"/>
</dbReference>
<feature type="compositionally biased region" description="Acidic residues" evidence="3">
    <location>
        <begin position="322"/>
        <end position="334"/>
    </location>
</feature>
<keyword evidence="2" id="KW-0677">Repeat</keyword>
<dbReference type="PROSITE" id="PS50181">
    <property type="entry name" value="FBOX"/>
    <property type="match status" value="1"/>
</dbReference>
<gene>
    <name evidence="5" type="ORF">CTRG_02285</name>
</gene>
<evidence type="ECO:0000259" key="4">
    <source>
        <dbReference type="PROSITE" id="PS50181"/>
    </source>
</evidence>
<dbReference type="InterPro" id="IPR032675">
    <property type="entry name" value="LRR_dom_sf"/>
</dbReference>
<dbReference type="Gene3D" id="3.80.10.10">
    <property type="entry name" value="Ribonuclease Inhibitor"/>
    <property type="match status" value="1"/>
</dbReference>
<dbReference type="InterPro" id="IPR001810">
    <property type="entry name" value="F-box_dom"/>
</dbReference>
<name>C5M9X3_CANTT</name>
<evidence type="ECO:0000313" key="6">
    <source>
        <dbReference type="Proteomes" id="UP000002037"/>
    </source>
</evidence>
<dbReference type="SUPFAM" id="SSF52047">
    <property type="entry name" value="RNI-like"/>
    <property type="match status" value="1"/>
</dbReference>
<dbReference type="InterPro" id="IPR050333">
    <property type="entry name" value="SLRP"/>
</dbReference>
<dbReference type="VEuPathDB" id="FungiDB:CTRG_02285"/>
<dbReference type="PANTHER" id="PTHR45712:SF22">
    <property type="entry name" value="INSULIN-LIKE GROWTH FACTOR-BINDING PROTEIN COMPLEX ACID LABILE SUBUNIT"/>
    <property type="match status" value="1"/>
</dbReference>
<sequence length="754" mass="88363">MTKLTLLDLPDEVINKIFQYLSHRSIIELQIIPELEPYVLKLLYQNVQVIGIEHHNQYDLIIDFPFGHEFKIYHPPQIIPYNRLISMIKNNTAKYIQNITFYDPILFNKICQSYPDTLKNVNITIDLSNMKFNEKVEILPILFLMFEKCHYKLVGIDISDTENKIQLQKQSFITRESYDDIINYENPKYEEFYQFGIIDRMRIHSKFPTKGVNELVEHFECIMKDDSNRDLSNFHFPQGLKSLNIEFGYDWDFEVHDHIDLSKLNHLETVDCDNNCALILPKNLKQLRVTDEISFSELLTQCSSLVSLKCNDATLYKKNYSSDDEDYDEDDDNHDDNNHNDGNDNDETFSRLPDGLKELEFGEEILHSLLWRDDEANGYILKLPQSLERLVIHSDSYPREYTRGCLFSDSPRNVLDNLLELKLPTYETFMNSGPLPRNLRKLTMSGDILDFDYIRQFSYLSDLCISFSTCGSFDCELPDSLLTLTISGAKLRKINIRAKNLQYLDVEGNGITELNDDIFRIPNTVKEFKLSGRNIKWITPSFIFPSDLRQLAIQGTSLRTLPKLPLTIKRLFCSYNLLGKSPKPFYFPPDLEILDLHANEFTDDFDFSILNLSRCKQLKKLDLSYSEGRDCRIDDCNYTIKLSDFPKSLTSLSIKGWSANEVVGDFTYFPNLEEIDLRYNIAMTDIFHMKQGHIKYDYLPDTIKRIWISKLFFDNKQCDRFIQMVKNKPNFEFLVSDEFIVVDGHKERVPIPYY</sequence>
<evidence type="ECO:0000256" key="1">
    <source>
        <dbReference type="ARBA" id="ARBA00022614"/>
    </source>
</evidence>
<protein>
    <recommendedName>
        <fullName evidence="4">F-box domain-containing protein</fullName>
    </recommendedName>
</protein>
<evidence type="ECO:0000256" key="2">
    <source>
        <dbReference type="ARBA" id="ARBA00022737"/>
    </source>
</evidence>
<dbReference type="AlphaFoldDB" id="C5M9X3"/>
<evidence type="ECO:0000313" key="5">
    <source>
        <dbReference type="EMBL" id="EER33467.1"/>
    </source>
</evidence>
<proteinExistence type="predicted"/>
<accession>C5M9X3</accession>
<dbReference type="GeneID" id="8301726"/>
<reference evidence="5 6" key="1">
    <citation type="journal article" date="2009" name="Nature">
        <title>Evolution of pathogenicity and sexual reproduction in eight Candida genomes.</title>
        <authorList>
            <person name="Butler G."/>
            <person name="Rasmussen M.D."/>
            <person name="Lin M.F."/>
            <person name="Santos M.A."/>
            <person name="Sakthikumar S."/>
            <person name="Munro C.A."/>
            <person name="Rheinbay E."/>
            <person name="Grabherr M."/>
            <person name="Forche A."/>
            <person name="Reedy J.L."/>
            <person name="Agrafioti I."/>
            <person name="Arnaud M.B."/>
            <person name="Bates S."/>
            <person name="Brown A.J."/>
            <person name="Brunke S."/>
            <person name="Costanzo M.C."/>
            <person name="Fitzpatrick D.A."/>
            <person name="de Groot P.W."/>
            <person name="Harris D."/>
            <person name="Hoyer L.L."/>
            <person name="Hube B."/>
            <person name="Klis F.M."/>
            <person name="Kodira C."/>
            <person name="Lennard N."/>
            <person name="Logue M.E."/>
            <person name="Martin R."/>
            <person name="Neiman A.M."/>
            <person name="Nikolaou E."/>
            <person name="Quail M.A."/>
            <person name="Quinn J."/>
            <person name="Santos M.C."/>
            <person name="Schmitzberger F.F."/>
            <person name="Sherlock G."/>
            <person name="Shah P."/>
            <person name="Silverstein K.A."/>
            <person name="Skrzypek M.S."/>
            <person name="Soll D."/>
            <person name="Staggs R."/>
            <person name="Stansfield I."/>
            <person name="Stumpf M.P."/>
            <person name="Sudbery P.E."/>
            <person name="Srikantha T."/>
            <person name="Zeng Q."/>
            <person name="Berman J."/>
            <person name="Berriman M."/>
            <person name="Heitman J."/>
            <person name="Gow N.A."/>
            <person name="Lorenz M.C."/>
            <person name="Birren B.W."/>
            <person name="Kellis M."/>
            <person name="Cuomo C.A."/>
        </authorList>
    </citation>
    <scope>NUCLEOTIDE SEQUENCE [LARGE SCALE GENOMIC DNA]</scope>
    <source>
        <strain evidence="6">ATCC MYA-3404 / T1</strain>
    </source>
</reference>
<evidence type="ECO:0000256" key="3">
    <source>
        <dbReference type="SAM" id="MobiDB-lite"/>
    </source>
</evidence>
<dbReference type="RefSeq" id="XP_002547988.1">
    <property type="nucleotide sequence ID" value="XM_002547942.1"/>
</dbReference>
<dbReference type="PANTHER" id="PTHR45712">
    <property type="entry name" value="AGAP008170-PA"/>
    <property type="match status" value="1"/>
</dbReference>